<name>A0A8G2BPN0_9PROT</name>
<sequence length="65" mass="7211">MSFFGEQIDTDAKEFVERLLVGLQKKISKEPELAGLKGELIPLTMVPSVSEFRSAASKLRESEAK</sequence>
<gene>
    <name evidence="1" type="ORF">SAMN05660686_04926</name>
</gene>
<organism evidence="1 2">
    <name type="scientific">Thalassobaculum litoreum DSM 18839</name>
    <dbReference type="NCBI Taxonomy" id="1123362"/>
    <lineage>
        <taxon>Bacteria</taxon>
        <taxon>Pseudomonadati</taxon>
        <taxon>Pseudomonadota</taxon>
        <taxon>Alphaproteobacteria</taxon>
        <taxon>Rhodospirillales</taxon>
        <taxon>Thalassobaculaceae</taxon>
        <taxon>Thalassobaculum</taxon>
    </lineage>
</organism>
<comment type="caution">
    <text evidence="1">The sequence shown here is derived from an EMBL/GenBank/DDBJ whole genome shotgun (WGS) entry which is preliminary data.</text>
</comment>
<dbReference type="EMBL" id="FNBW01000026">
    <property type="protein sequence ID" value="SDG58151.1"/>
    <property type="molecule type" value="Genomic_DNA"/>
</dbReference>
<dbReference type="AlphaFoldDB" id="A0A8G2BPN0"/>
<evidence type="ECO:0000313" key="1">
    <source>
        <dbReference type="EMBL" id="SDG58151.1"/>
    </source>
</evidence>
<evidence type="ECO:0000313" key="2">
    <source>
        <dbReference type="Proteomes" id="UP000198615"/>
    </source>
</evidence>
<accession>A0A8G2BPN0</accession>
<reference evidence="1 2" key="1">
    <citation type="submission" date="2016-10" db="EMBL/GenBank/DDBJ databases">
        <authorList>
            <person name="Varghese N."/>
            <person name="Submissions S."/>
        </authorList>
    </citation>
    <scope>NUCLEOTIDE SEQUENCE [LARGE SCALE GENOMIC DNA]</scope>
    <source>
        <strain evidence="1 2">DSM 18839</strain>
    </source>
</reference>
<protein>
    <submittedName>
        <fullName evidence="1">Uncharacterized protein</fullName>
    </submittedName>
</protein>
<proteinExistence type="predicted"/>
<keyword evidence="2" id="KW-1185">Reference proteome</keyword>
<dbReference type="Proteomes" id="UP000198615">
    <property type="component" value="Unassembled WGS sequence"/>
</dbReference>